<dbReference type="Gene3D" id="1.20.1250.20">
    <property type="entry name" value="MFS general substrate transporter like domains"/>
    <property type="match status" value="1"/>
</dbReference>
<comment type="subcellular location">
    <subcellularLocation>
        <location evidence="1">Cell membrane</location>
        <topology evidence="1">Multi-pass membrane protein</topology>
    </subcellularLocation>
</comment>
<keyword evidence="3 8" id="KW-0812">Transmembrane</keyword>
<dbReference type="Pfam" id="PF07690">
    <property type="entry name" value="MFS_1"/>
    <property type="match status" value="1"/>
</dbReference>
<evidence type="ECO:0000256" key="4">
    <source>
        <dbReference type="ARBA" id="ARBA00022989"/>
    </source>
</evidence>
<dbReference type="SUPFAM" id="SSF103473">
    <property type="entry name" value="MFS general substrate transporter"/>
    <property type="match status" value="1"/>
</dbReference>
<accession>A0ABT6S9Q8</accession>
<dbReference type="Gene3D" id="1.20.1720.10">
    <property type="entry name" value="Multidrug resistance protein D"/>
    <property type="match status" value="1"/>
</dbReference>
<organism evidence="10 11">
    <name type="scientific">Streptomyces cavernicola</name>
    <dbReference type="NCBI Taxonomy" id="3043613"/>
    <lineage>
        <taxon>Bacteria</taxon>
        <taxon>Bacillati</taxon>
        <taxon>Actinomycetota</taxon>
        <taxon>Actinomycetes</taxon>
        <taxon>Kitasatosporales</taxon>
        <taxon>Streptomycetaceae</taxon>
        <taxon>Streptomyces</taxon>
    </lineage>
</organism>
<feature type="transmembrane region" description="Helical" evidence="8">
    <location>
        <begin position="102"/>
        <end position="121"/>
    </location>
</feature>
<dbReference type="PANTHER" id="PTHR42718">
    <property type="entry name" value="MAJOR FACILITATOR SUPERFAMILY MULTIDRUG TRANSPORTER MFSC"/>
    <property type="match status" value="1"/>
</dbReference>
<feature type="transmembrane region" description="Helical" evidence="8">
    <location>
        <begin position="347"/>
        <end position="366"/>
    </location>
</feature>
<comment type="caution">
    <text evidence="10">The sequence shown here is derived from an EMBL/GenBank/DDBJ whole genome shotgun (WGS) entry which is preliminary data.</text>
</comment>
<evidence type="ECO:0000256" key="6">
    <source>
        <dbReference type="ARBA" id="ARBA00023251"/>
    </source>
</evidence>
<evidence type="ECO:0000313" key="11">
    <source>
        <dbReference type="Proteomes" id="UP001223978"/>
    </source>
</evidence>
<evidence type="ECO:0000256" key="1">
    <source>
        <dbReference type="ARBA" id="ARBA00004651"/>
    </source>
</evidence>
<dbReference type="InterPro" id="IPR036259">
    <property type="entry name" value="MFS_trans_sf"/>
</dbReference>
<dbReference type="InterPro" id="IPR011701">
    <property type="entry name" value="MFS"/>
</dbReference>
<feature type="region of interest" description="Disordered" evidence="7">
    <location>
        <begin position="1"/>
        <end position="30"/>
    </location>
</feature>
<feature type="transmembrane region" description="Helical" evidence="8">
    <location>
        <begin position="127"/>
        <end position="149"/>
    </location>
</feature>
<keyword evidence="11" id="KW-1185">Reference proteome</keyword>
<evidence type="ECO:0000256" key="5">
    <source>
        <dbReference type="ARBA" id="ARBA00023136"/>
    </source>
</evidence>
<sequence length="465" mass="46766">MEVTAHTSKSQHGPDERELRPGGGGRAPRPASPALTLLASLLGFALITLDASVVNVALPTMGEALGGGMAGLQWVVDAYVLAFAALMLSTGAFADRAGAARAYGIGIALFTLASVACGLAPGLGALIAARVVQGVAAAVVLPASLSLVRQAHTDPARRARAVSLWAAGGSAALALGPVAGGALTTAWDWRGIFFVNLPLGAVALLLLARAPRTERRPAPLDLPGQLTAVVSLTALTFAVIEGGTAGAVAGAVAVVAGALFLRVETRQPHPVVPLGLFRERTVAVAVAVGVACSVAFYGLIFVFSLFFQQVQGRTALEAGLMFLPMTAVIVATNVVAGRLAGRYGARLPMLVGQAVAVPGLLLLLYVNRSTPAVLLALLLVPVGVGVALTVPPLTSAVMEAVPAERAGVAAGVLNAARQVAGGLGIALFGALLDGGFLVGLRVSLVVGAGVLVVTGVLTLRLRRPG</sequence>
<evidence type="ECO:0000256" key="8">
    <source>
        <dbReference type="SAM" id="Phobius"/>
    </source>
</evidence>
<dbReference type="Proteomes" id="UP001223978">
    <property type="component" value="Unassembled WGS sequence"/>
</dbReference>
<evidence type="ECO:0000313" key="10">
    <source>
        <dbReference type="EMBL" id="MDI3404882.1"/>
    </source>
</evidence>
<protein>
    <submittedName>
        <fullName evidence="10">MFS transporter</fullName>
    </submittedName>
</protein>
<evidence type="ECO:0000256" key="2">
    <source>
        <dbReference type="ARBA" id="ARBA00022448"/>
    </source>
</evidence>
<dbReference type="CDD" id="cd17321">
    <property type="entry name" value="MFS_MMR_MDR_like"/>
    <property type="match status" value="1"/>
</dbReference>
<keyword evidence="6" id="KW-0046">Antibiotic resistance</keyword>
<evidence type="ECO:0000259" key="9">
    <source>
        <dbReference type="PROSITE" id="PS50850"/>
    </source>
</evidence>
<feature type="transmembrane region" description="Helical" evidence="8">
    <location>
        <begin position="319"/>
        <end position="340"/>
    </location>
</feature>
<evidence type="ECO:0000256" key="7">
    <source>
        <dbReference type="SAM" id="MobiDB-lite"/>
    </source>
</evidence>
<name>A0ABT6S9Q8_9ACTN</name>
<feature type="transmembrane region" description="Helical" evidence="8">
    <location>
        <begin position="245"/>
        <end position="261"/>
    </location>
</feature>
<feature type="compositionally biased region" description="Polar residues" evidence="7">
    <location>
        <begin position="1"/>
        <end position="11"/>
    </location>
</feature>
<feature type="transmembrane region" description="Helical" evidence="8">
    <location>
        <begin position="35"/>
        <end position="58"/>
    </location>
</feature>
<feature type="transmembrane region" description="Helical" evidence="8">
    <location>
        <begin position="282"/>
        <end position="307"/>
    </location>
</feature>
<feature type="transmembrane region" description="Helical" evidence="8">
    <location>
        <begin position="438"/>
        <end position="459"/>
    </location>
</feature>
<dbReference type="PROSITE" id="PS50850">
    <property type="entry name" value="MFS"/>
    <property type="match status" value="1"/>
</dbReference>
<feature type="domain" description="Major facilitator superfamily (MFS) profile" evidence="9">
    <location>
        <begin position="36"/>
        <end position="465"/>
    </location>
</feature>
<keyword evidence="2" id="KW-0813">Transport</keyword>
<reference evidence="10 11" key="1">
    <citation type="submission" date="2023-05" db="EMBL/GenBank/DDBJ databases">
        <title>Draft genome sequence of Streptomyces sp. B-S-A6 isolated from a cave soil in Thailand.</title>
        <authorList>
            <person name="Chamroensaksri N."/>
            <person name="Muangham S."/>
        </authorList>
    </citation>
    <scope>NUCLEOTIDE SEQUENCE [LARGE SCALE GENOMIC DNA]</scope>
    <source>
        <strain evidence="10 11">B-S-A6</strain>
    </source>
</reference>
<dbReference type="RefSeq" id="WP_282542822.1">
    <property type="nucleotide sequence ID" value="NZ_JASCIQ010000012.1"/>
</dbReference>
<keyword evidence="5 8" id="KW-0472">Membrane</keyword>
<dbReference type="PANTHER" id="PTHR42718:SF9">
    <property type="entry name" value="MAJOR FACILITATOR SUPERFAMILY MULTIDRUG TRANSPORTER MFSC"/>
    <property type="match status" value="1"/>
</dbReference>
<feature type="transmembrane region" description="Helical" evidence="8">
    <location>
        <begin position="189"/>
        <end position="208"/>
    </location>
</feature>
<dbReference type="InterPro" id="IPR020846">
    <property type="entry name" value="MFS_dom"/>
</dbReference>
<feature type="transmembrane region" description="Helical" evidence="8">
    <location>
        <begin position="78"/>
        <end position="95"/>
    </location>
</feature>
<proteinExistence type="predicted"/>
<feature type="transmembrane region" description="Helical" evidence="8">
    <location>
        <begin position="372"/>
        <end position="394"/>
    </location>
</feature>
<keyword evidence="4 8" id="KW-1133">Transmembrane helix</keyword>
<dbReference type="EMBL" id="JASCIQ010000012">
    <property type="protein sequence ID" value="MDI3404882.1"/>
    <property type="molecule type" value="Genomic_DNA"/>
</dbReference>
<feature type="transmembrane region" description="Helical" evidence="8">
    <location>
        <begin position="161"/>
        <end position="183"/>
    </location>
</feature>
<gene>
    <name evidence="10" type="ORF">QIS96_13770</name>
</gene>
<evidence type="ECO:0000256" key="3">
    <source>
        <dbReference type="ARBA" id="ARBA00022692"/>
    </source>
</evidence>